<sequence>MMNFSVSTRLITHIKAFLHVRLSAYRLFPCRRTLLPGLVLMLTSLLPAKAQIYYTLSDGATTTRTDQLRRVNADGTGDVQIATNFADFPGVVVIDQANNRVFVAEQRPSVLPKVYAVNLSSRVSTTFVSSTQSGSACAGLAIDPVNRYLYYLVSDNVAATNTDQLRRINLDGTGDVQLATGFVQLPGVMILDAANNRLLIADARPSAPKILAVDLSNNAVTTFLTNVSAVTGMTVDPTNNYLYYEVSDGLGAGTNDQLRRVNLDGTGDVQLATGYINLPGDLALDADNNRIIAADNRTNTPRILAIDRADNTSSVLFTPPGTGAFSIQGMAFLKACTSLYTVTNTNDAGAGSLRQAMLDVTTCPGPFTITASVSGTINLASALPNITQDIAFIGPGASSLTVRRSSGGNYRIFNIPNNNTVSFDGFTIADGLADQGDGGGIRNNGVLTLSNCVIRNNRATSAGGGVRNLDRLTVSNCRFEGNSAGTFGGGLYAFGTLLSVTNSTFINNTSNEGGDYMHLAVLLTLRSLIVCLQAIQRILAGEGDSGQTLRSPIVLSATILAMSGEGQLMRQEVQDCQEVQDYLPTAPLA</sequence>
<dbReference type="InterPro" id="IPR011042">
    <property type="entry name" value="6-blade_b-propeller_TolB-like"/>
</dbReference>
<name>A0ABW5M6P4_9BACT</name>
<dbReference type="EMBL" id="JBHULN010000012">
    <property type="protein sequence ID" value="MFD2572635.1"/>
    <property type="molecule type" value="Genomic_DNA"/>
</dbReference>
<dbReference type="SUPFAM" id="SSF51126">
    <property type="entry name" value="Pectin lyase-like"/>
    <property type="match status" value="1"/>
</dbReference>
<organism evidence="1 2">
    <name type="scientific">Spirosoma soli</name>
    <dbReference type="NCBI Taxonomy" id="1770529"/>
    <lineage>
        <taxon>Bacteria</taxon>
        <taxon>Pseudomonadati</taxon>
        <taxon>Bacteroidota</taxon>
        <taxon>Cytophagia</taxon>
        <taxon>Cytophagales</taxon>
        <taxon>Cytophagaceae</taxon>
        <taxon>Spirosoma</taxon>
    </lineage>
</organism>
<keyword evidence="2" id="KW-1185">Reference proteome</keyword>
<dbReference type="Proteomes" id="UP001597469">
    <property type="component" value="Unassembled WGS sequence"/>
</dbReference>
<proteinExistence type="predicted"/>
<comment type="caution">
    <text evidence="1">The sequence shown here is derived from an EMBL/GenBank/DDBJ whole genome shotgun (WGS) entry which is preliminary data.</text>
</comment>
<protein>
    <recommendedName>
        <fullName evidence="3">Right handed beta helix domain-containing protein</fullName>
    </recommendedName>
</protein>
<evidence type="ECO:0000313" key="2">
    <source>
        <dbReference type="Proteomes" id="UP001597469"/>
    </source>
</evidence>
<dbReference type="InterPro" id="IPR050778">
    <property type="entry name" value="Cueball_EGF_LRP_Nidogen"/>
</dbReference>
<dbReference type="RefSeq" id="WP_381525229.1">
    <property type="nucleotide sequence ID" value="NZ_JBHULN010000012.1"/>
</dbReference>
<evidence type="ECO:0008006" key="3">
    <source>
        <dbReference type="Google" id="ProtNLM"/>
    </source>
</evidence>
<evidence type="ECO:0000313" key="1">
    <source>
        <dbReference type="EMBL" id="MFD2572635.1"/>
    </source>
</evidence>
<gene>
    <name evidence="1" type="ORF">ACFSUS_18490</name>
</gene>
<reference evidence="2" key="1">
    <citation type="journal article" date="2019" name="Int. J. Syst. Evol. Microbiol.">
        <title>The Global Catalogue of Microorganisms (GCM) 10K type strain sequencing project: providing services to taxonomists for standard genome sequencing and annotation.</title>
        <authorList>
            <consortium name="The Broad Institute Genomics Platform"/>
            <consortium name="The Broad Institute Genome Sequencing Center for Infectious Disease"/>
            <person name="Wu L."/>
            <person name="Ma J."/>
        </authorList>
    </citation>
    <scope>NUCLEOTIDE SEQUENCE [LARGE SCALE GENOMIC DNA]</scope>
    <source>
        <strain evidence="2">KCTC 42805</strain>
    </source>
</reference>
<dbReference type="PANTHER" id="PTHR46513:SF41">
    <property type="entry name" value="LOW-DENSITY LIPOPROTEIN RECEPTOR-RELATED PROTEIN"/>
    <property type="match status" value="1"/>
</dbReference>
<dbReference type="Gene3D" id="2.160.20.10">
    <property type="entry name" value="Single-stranded right-handed beta-helix, Pectin lyase-like"/>
    <property type="match status" value="1"/>
</dbReference>
<dbReference type="SUPFAM" id="SSF75011">
    <property type="entry name" value="3-carboxy-cis,cis-mucoante lactonizing enzyme"/>
    <property type="match status" value="1"/>
</dbReference>
<dbReference type="PANTHER" id="PTHR46513">
    <property type="entry name" value="VITELLOGENIN RECEPTOR-LIKE PROTEIN-RELATED-RELATED"/>
    <property type="match status" value="1"/>
</dbReference>
<dbReference type="InterPro" id="IPR011050">
    <property type="entry name" value="Pectin_lyase_fold/virulence"/>
</dbReference>
<dbReference type="InterPro" id="IPR012334">
    <property type="entry name" value="Pectin_lyas_fold"/>
</dbReference>
<accession>A0ABW5M6P4</accession>
<dbReference type="Gene3D" id="2.120.10.30">
    <property type="entry name" value="TolB, C-terminal domain"/>
    <property type="match status" value="1"/>
</dbReference>